<dbReference type="InterPro" id="IPR011047">
    <property type="entry name" value="Quinoprotein_ADH-like_sf"/>
</dbReference>
<dbReference type="SUPFAM" id="SSF50998">
    <property type="entry name" value="Quinoprotein alcohol dehydrogenase-like"/>
    <property type="match status" value="1"/>
</dbReference>
<accession>A0ABM3G6H7</accession>
<organism evidence="3 4">
    <name type="scientific">Neodiprion lecontei</name>
    <name type="common">Redheaded pine sawfly</name>
    <dbReference type="NCBI Taxonomy" id="441921"/>
    <lineage>
        <taxon>Eukaryota</taxon>
        <taxon>Metazoa</taxon>
        <taxon>Ecdysozoa</taxon>
        <taxon>Arthropoda</taxon>
        <taxon>Hexapoda</taxon>
        <taxon>Insecta</taxon>
        <taxon>Pterygota</taxon>
        <taxon>Neoptera</taxon>
        <taxon>Endopterygota</taxon>
        <taxon>Hymenoptera</taxon>
        <taxon>Tenthredinoidea</taxon>
        <taxon>Diprionidae</taxon>
        <taxon>Diprioninae</taxon>
        <taxon>Neodiprion</taxon>
    </lineage>
</organism>
<dbReference type="RefSeq" id="XP_046595869.1">
    <property type="nucleotide sequence ID" value="XM_046739913.1"/>
</dbReference>
<dbReference type="InterPro" id="IPR056419">
    <property type="entry name" value="GAE_BBS1"/>
</dbReference>
<dbReference type="InterPro" id="IPR028784">
    <property type="entry name" value="BBS1"/>
</dbReference>
<dbReference type="PANTHER" id="PTHR20870">
    <property type="entry name" value="BARDET-BIEDL SYNDROME 1 PROTEIN"/>
    <property type="match status" value="1"/>
</dbReference>
<dbReference type="Pfam" id="PF23304">
    <property type="entry name" value="GAE_BBS1"/>
    <property type="match status" value="1"/>
</dbReference>
<evidence type="ECO:0000313" key="3">
    <source>
        <dbReference type="Proteomes" id="UP000829291"/>
    </source>
</evidence>
<dbReference type="Pfam" id="PF14779">
    <property type="entry name" value="BBS1"/>
    <property type="match status" value="1"/>
</dbReference>
<reference evidence="4" key="1">
    <citation type="submission" date="2025-08" db="UniProtKB">
        <authorList>
            <consortium name="RefSeq"/>
        </authorList>
    </citation>
    <scope>IDENTIFICATION</scope>
    <source>
        <tissue evidence="4">Thorax and Abdomen</tissue>
    </source>
</reference>
<keyword evidence="3" id="KW-1185">Reference proteome</keyword>
<protein>
    <submittedName>
        <fullName evidence="4">Bardet-Biedl syndrome 1 protein homolog isoform X1</fullName>
    </submittedName>
</protein>
<proteinExistence type="predicted"/>
<dbReference type="Gene3D" id="2.130.10.10">
    <property type="entry name" value="YVTN repeat-like/Quinoprotein amine dehydrogenase"/>
    <property type="match status" value="1"/>
</dbReference>
<dbReference type="InterPro" id="IPR015943">
    <property type="entry name" value="WD40/YVTN_repeat-like_dom_sf"/>
</dbReference>
<sequence>MTALSDDRPAATGLGGSRWLEAVWEPEARLYVLSGGLEILDVCGEGDPRLVCADLGTATTNSAKIRVYKGGDLISQHNLGDSPSGLVGFYSENGEHESGALAVAAGSSVYVYKNMRPYFKYCLPPMEAHAEEREKSLFRLQIWHRAGLEDDPNILVLTEDLETLLKEHGASVLSPRTLKLLGMESNLRPSFVEQYRRVPLTRPGVATTIATIRKDSWNNVASSYLLIGTESGQILVLDTRAFTVIDRLQLGWSPVALVGTGLWAKESRVVAVGRDGKLGAVKRGSASKLWSKLPAPAVSLSILPGEGAAVAVMDGSLWGFSKKGARLWKIQLPNIPLDLVGLPVPQRGLSLLAVSVARFGVRIYDGKHHVDTINTMEAVSAMKYGRMGQEERAMTMVTVGGGLNVRILKRTADFSTYVAPEMLPNFGSRFTIPKKTRLFVEQTIRERSEAVKIHDTFHRGLARLRLHTAKKAVDELTTNQDSGPSPVIIDASVLGLGPDYMIKICVTNVSDALSDTGLFIVCRGENADVKPRVLNLPLLPSTVPIPVIVKASPRSMISGKVKILCCKKGRVKPVALTSIILPAVEEEIQA</sequence>
<dbReference type="Proteomes" id="UP000829291">
    <property type="component" value="Chromosome 5"/>
</dbReference>
<feature type="domain" description="Bardet-Biedl syndrome 1 protein GAE" evidence="2">
    <location>
        <begin position="489"/>
        <end position="585"/>
    </location>
</feature>
<gene>
    <name evidence="4" type="primary">LOC107228081</name>
</gene>
<evidence type="ECO:0000313" key="4">
    <source>
        <dbReference type="RefSeq" id="XP_046595869.1"/>
    </source>
</evidence>
<evidence type="ECO:0000259" key="1">
    <source>
        <dbReference type="Pfam" id="PF14779"/>
    </source>
</evidence>
<dbReference type="InterPro" id="IPR032728">
    <property type="entry name" value="BBS1_N"/>
</dbReference>
<dbReference type="GeneID" id="107228081"/>
<name>A0ABM3G6H7_NEOLC</name>
<feature type="domain" description="Bardet-Biedl syndrome 1 N-terminal" evidence="1">
    <location>
        <begin position="19"/>
        <end position="282"/>
    </location>
</feature>
<dbReference type="PANTHER" id="PTHR20870:SF0">
    <property type="entry name" value="BARDET-BIEDL SYNDROME 1 PROTEIN"/>
    <property type="match status" value="1"/>
</dbReference>
<evidence type="ECO:0000259" key="2">
    <source>
        <dbReference type="Pfam" id="PF23304"/>
    </source>
</evidence>